<dbReference type="InterPro" id="IPR003607">
    <property type="entry name" value="HD/PDEase_dom"/>
</dbReference>
<dbReference type="CDD" id="cd00077">
    <property type="entry name" value="HDc"/>
    <property type="match status" value="1"/>
</dbReference>
<protein>
    <submittedName>
        <fullName evidence="3">HD domain-containing protein</fullName>
    </submittedName>
</protein>
<dbReference type="SUPFAM" id="SSF109604">
    <property type="entry name" value="HD-domain/PDEase-like"/>
    <property type="match status" value="1"/>
</dbReference>
<dbReference type="STRING" id="159292.SAMN05192546_101410"/>
<dbReference type="PANTHER" id="PTHR30005">
    <property type="entry name" value="EXOPOLYPHOSPHATASE"/>
    <property type="match status" value="1"/>
</dbReference>
<dbReference type="InterPro" id="IPR048950">
    <property type="entry name" value="Ppx_GppA_C"/>
</dbReference>
<dbReference type="RefSeq" id="WP_093310466.1">
    <property type="nucleotide sequence ID" value="NZ_FNPV01000001.1"/>
</dbReference>
<sequence length="196" mass="22879">MHNNDFYSVPLSYQHLASRFFSDKVNDHEMRVMHYSLFIFDAIKAEFSIGPKERHLLYLSAMLHDIGYEISAKKHDSHTFSIIKNDPFFNCIPHPERLMLALIAGGHRKKISSEIRLLSITNQLIVNQLAAILRIADAIDYPRDRELRITHIQLHSNFLEIHFITPVFDVVQTRIEKKSSLFKETFDRSLKLCKSV</sequence>
<evidence type="ECO:0000313" key="3">
    <source>
        <dbReference type="EMBL" id="SDY34653.1"/>
    </source>
</evidence>
<dbReference type="GO" id="GO:0006357">
    <property type="term" value="P:regulation of transcription by RNA polymerase II"/>
    <property type="evidence" value="ECO:0007669"/>
    <property type="project" value="TreeGrafter"/>
</dbReference>
<evidence type="ECO:0000259" key="2">
    <source>
        <dbReference type="Pfam" id="PF21447"/>
    </source>
</evidence>
<dbReference type="OrthoDB" id="9814545at2"/>
<dbReference type="Pfam" id="PF21447">
    <property type="entry name" value="Ppx-GppA_III"/>
    <property type="match status" value="1"/>
</dbReference>
<name>A0A1H3J3T3_9FIRM</name>
<gene>
    <name evidence="3" type="ORF">SAMN05192546_101410</name>
</gene>
<organism evidence="3 4">
    <name type="scientific">Tindallia californiensis</name>
    <dbReference type="NCBI Taxonomy" id="159292"/>
    <lineage>
        <taxon>Bacteria</taxon>
        <taxon>Bacillati</taxon>
        <taxon>Bacillota</taxon>
        <taxon>Clostridia</taxon>
        <taxon>Peptostreptococcales</taxon>
        <taxon>Tindalliaceae</taxon>
        <taxon>Tindallia</taxon>
    </lineage>
</organism>
<proteinExistence type="inferred from homology"/>
<keyword evidence="4" id="KW-1185">Reference proteome</keyword>
<evidence type="ECO:0000313" key="4">
    <source>
        <dbReference type="Proteomes" id="UP000199230"/>
    </source>
</evidence>
<comment type="similarity">
    <text evidence="1">Belongs to the GppA/Ppx family.</text>
</comment>
<evidence type="ECO:0000256" key="1">
    <source>
        <dbReference type="ARBA" id="ARBA00007125"/>
    </source>
</evidence>
<reference evidence="3 4" key="1">
    <citation type="submission" date="2016-10" db="EMBL/GenBank/DDBJ databases">
        <authorList>
            <person name="de Groot N.N."/>
        </authorList>
    </citation>
    <scope>NUCLEOTIDE SEQUENCE [LARGE SCALE GENOMIC DNA]</scope>
    <source>
        <strain evidence="3 4">APO</strain>
    </source>
</reference>
<dbReference type="InterPro" id="IPR050273">
    <property type="entry name" value="GppA/Ppx_hydrolase"/>
</dbReference>
<dbReference type="PANTHER" id="PTHR30005:SF0">
    <property type="entry name" value="RETROGRADE REGULATION PROTEIN 2"/>
    <property type="match status" value="1"/>
</dbReference>
<dbReference type="AlphaFoldDB" id="A0A1H3J3T3"/>
<dbReference type="Proteomes" id="UP000199230">
    <property type="component" value="Unassembled WGS sequence"/>
</dbReference>
<dbReference type="EMBL" id="FNPV01000001">
    <property type="protein sequence ID" value="SDY34653.1"/>
    <property type="molecule type" value="Genomic_DNA"/>
</dbReference>
<accession>A0A1H3J3T3</accession>
<feature type="domain" description="Ppx/GppA phosphatase C-terminal" evidence="2">
    <location>
        <begin position="16"/>
        <end position="156"/>
    </location>
</feature>
<dbReference type="Gene3D" id="1.10.3210.10">
    <property type="entry name" value="Hypothetical protein af1432"/>
    <property type="match status" value="1"/>
</dbReference>